<gene>
    <name evidence="2" type="ORF">HMPREF1316_2082</name>
</gene>
<feature type="transmembrane region" description="Helical" evidence="1">
    <location>
        <begin position="142"/>
        <end position="160"/>
    </location>
</feature>
<evidence type="ECO:0000313" key="3">
    <source>
        <dbReference type="Proteomes" id="UP000016638"/>
    </source>
</evidence>
<dbReference type="PATRIC" id="fig|1125712.3.peg.850"/>
<evidence type="ECO:0000256" key="1">
    <source>
        <dbReference type="SAM" id="Phobius"/>
    </source>
</evidence>
<accession>U2T7I6</accession>
<keyword evidence="1" id="KW-1133">Transmembrane helix</keyword>
<dbReference type="eggNOG" id="COG3716">
    <property type="taxonomic scope" value="Bacteria"/>
</dbReference>
<dbReference type="GO" id="GO:0005886">
    <property type="term" value="C:plasma membrane"/>
    <property type="evidence" value="ECO:0007669"/>
    <property type="project" value="TreeGrafter"/>
</dbReference>
<dbReference type="Proteomes" id="UP000016638">
    <property type="component" value="Unassembled WGS sequence"/>
</dbReference>
<keyword evidence="1" id="KW-0472">Membrane</keyword>
<feature type="transmembrane region" description="Helical" evidence="1">
    <location>
        <begin position="249"/>
        <end position="266"/>
    </location>
</feature>
<dbReference type="PANTHER" id="PTHR32502:SF27">
    <property type="entry name" value="PTS SYSTEM, MANNOSE-SPECIFIC IID COMPONENT"/>
    <property type="match status" value="1"/>
</dbReference>
<proteinExistence type="predicted"/>
<dbReference type="AlphaFoldDB" id="U2T7I6"/>
<comment type="caution">
    <text evidence="2">The sequence shown here is derived from an EMBL/GenBank/DDBJ whole genome shotgun (WGS) entry which is preliminary data.</text>
</comment>
<dbReference type="Pfam" id="PF03613">
    <property type="entry name" value="EIID-AGA"/>
    <property type="match status" value="1"/>
</dbReference>
<dbReference type="PANTHER" id="PTHR32502">
    <property type="entry name" value="N-ACETYLGALACTOSAMINE PERMEASE II COMPONENT-RELATED"/>
    <property type="match status" value="1"/>
</dbReference>
<dbReference type="STRING" id="1125712.HMPREF1316_2082"/>
<keyword evidence="3" id="KW-1185">Reference proteome</keyword>
<dbReference type="InterPro" id="IPR050303">
    <property type="entry name" value="GatZ_KbaZ_carbometab"/>
</dbReference>
<feature type="transmembrane region" description="Helical" evidence="1">
    <location>
        <begin position="181"/>
        <end position="204"/>
    </location>
</feature>
<name>U2T7I6_9ACTN</name>
<keyword evidence="1" id="KW-0812">Transmembrane</keyword>
<feature type="transmembrane region" description="Helical" evidence="1">
    <location>
        <begin position="273"/>
        <end position="293"/>
    </location>
</feature>
<reference evidence="2 3" key="1">
    <citation type="submission" date="2013-08" db="EMBL/GenBank/DDBJ databases">
        <authorList>
            <person name="Durkin A.S."/>
            <person name="Haft D.R."/>
            <person name="McCorrison J."/>
            <person name="Torralba M."/>
            <person name="Gillis M."/>
            <person name="Haft D.H."/>
            <person name="Methe B."/>
            <person name="Sutton G."/>
            <person name="Nelson K.E."/>
        </authorList>
    </citation>
    <scope>NUCLEOTIDE SEQUENCE [LARGE SCALE GENOMIC DNA]</scope>
    <source>
        <strain evidence="2 3">F0195</strain>
    </source>
</reference>
<evidence type="ECO:0000313" key="2">
    <source>
        <dbReference type="EMBL" id="ERL09014.1"/>
    </source>
</evidence>
<dbReference type="OrthoDB" id="9811533at2"/>
<dbReference type="GO" id="GO:0009401">
    <property type="term" value="P:phosphoenolpyruvate-dependent sugar phosphotransferase system"/>
    <property type="evidence" value="ECO:0007669"/>
    <property type="project" value="InterPro"/>
</dbReference>
<feature type="transmembrane region" description="Helical" evidence="1">
    <location>
        <begin position="109"/>
        <end position="130"/>
    </location>
</feature>
<dbReference type="PROSITE" id="PS51108">
    <property type="entry name" value="PTS_EIID"/>
    <property type="match status" value="1"/>
</dbReference>
<protein>
    <submittedName>
        <fullName evidence="2">PTS system mannose/fructose/sorbose family IID component</fullName>
    </submittedName>
</protein>
<dbReference type="EMBL" id="AWEZ01000037">
    <property type="protein sequence ID" value="ERL09014.1"/>
    <property type="molecule type" value="Genomic_DNA"/>
</dbReference>
<dbReference type="InterPro" id="IPR004704">
    <property type="entry name" value="PTS_IID_man"/>
</dbReference>
<organism evidence="2 3">
    <name type="scientific">Olsenella profusa F0195</name>
    <dbReference type="NCBI Taxonomy" id="1125712"/>
    <lineage>
        <taxon>Bacteria</taxon>
        <taxon>Bacillati</taxon>
        <taxon>Actinomycetota</taxon>
        <taxon>Coriobacteriia</taxon>
        <taxon>Coriobacteriales</taxon>
        <taxon>Atopobiaceae</taxon>
        <taxon>Olsenella</taxon>
    </lineage>
</organism>
<sequence>MAEPKKLSAQARNKSFRNWSYGNLTCFSEAHMQTFGYLAAMLPIVDDLYEKEEDKVTALETYTTFFNTEPQIGTIVVGLTAGLEEARANGEPLDDETINGIRAGLMGPLAGLGDSIVVGTFIPILLGIALGLAQGGSVLGPLFYIVAWNLLMYFGMKFAYNRGYEMGGNAVQALVGPESQALRSAIVEVGTMVIGAVAATWISISTALQLPGLGSLDSVLWSSSNTVTQSALDAAGEAGVSLNVFGSGIYPKLLNFLFVYLCWWLMTKKKIGVIPVMLILVVIAFVGVLIGFFNPGLQY</sequence>
<dbReference type="RefSeq" id="WP_021725711.1">
    <property type="nucleotide sequence ID" value="NZ_AWEZ01000037.1"/>
</dbReference>